<feature type="region of interest" description="Disordered" evidence="2">
    <location>
        <begin position="720"/>
        <end position="815"/>
    </location>
</feature>
<dbReference type="Gene3D" id="6.10.140.1370">
    <property type="match status" value="1"/>
</dbReference>
<feature type="compositionally biased region" description="Polar residues" evidence="2">
    <location>
        <begin position="1844"/>
        <end position="1861"/>
    </location>
</feature>
<organism evidence="3 4">
    <name type="scientific">Vibrio phage phi50-12</name>
    <dbReference type="NCBI Taxonomy" id="2654972"/>
    <lineage>
        <taxon>Viruses</taxon>
        <taxon>Duplodnaviria</taxon>
        <taxon>Heunggongvirae</taxon>
        <taxon>Uroviricota</taxon>
        <taxon>Caudoviricetes</taxon>
        <taxon>Schitoviridae</taxon>
        <taxon>Penintadodekavirus</taxon>
        <taxon>Penintadodekavirus 5012</taxon>
    </lineage>
</organism>
<reference evidence="3 4" key="1">
    <citation type="submission" date="2019-10" db="EMBL/GenBank/DDBJ databases">
        <authorList>
            <person name="Lin L.C."/>
        </authorList>
    </citation>
    <scope>NUCLEOTIDE SEQUENCE [LARGE SCALE GENOMIC DNA]</scope>
</reference>
<gene>
    <name evidence="3" type="ORF">VOWphi5012_019</name>
</gene>
<evidence type="ECO:0000313" key="3">
    <source>
        <dbReference type="EMBL" id="QFR59803.1"/>
    </source>
</evidence>
<dbReference type="Proteomes" id="UP000325783">
    <property type="component" value="Segment"/>
</dbReference>
<feature type="compositionally biased region" description="Low complexity" evidence="2">
    <location>
        <begin position="729"/>
        <end position="778"/>
    </location>
</feature>
<protein>
    <submittedName>
        <fullName evidence="3">Viron-encapsulated RNA polymerase</fullName>
    </submittedName>
</protein>
<accession>A0A5P8PR99</accession>
<feature type="region of interest" description="Disordered" evidence="2">
    <location>
        <begin position="539"/>
        <end position="564"/>
    </location>
</feature>
<dbReference type="EMBL" id="MN584918">
    <property type="protein sequence ID" value="QFR59803.1"/>
    <property type="molecule type" value="Genomic_DNA"/>
</dbReference>
<evidence type="ECO:0000256" key="1">
    <source>
        <dbReference type="SAM" id="Coils"/>
    </source>
</evidence>
<evidence type="ECO:0000313" key="4">
    <source>
        <dbReference type="Proteomes" id="UP000325783"/>
    </source>
</evidence>
<feature type="coiled-coil region" evidence="1">
    <location>
        <begin position="475"/>
        <end position="506"/>
    </location>
</feature>
<name>A0A5P8PR99_9CAUD</name>
<evidence type="ECO:0000256" key="2">
    <source>
        <dbReference type="SAM" id="MobiDB-lite"/>
    </source>
</evidence>
<keyword evidence="1" id="KW-0175">Coiled coil</keyword>
<proteinExistence type="predicted"/>
<feature type="region of interest" description="Disordered" evidence="2">
    <location>
        <begin position="1841"/>
        <end position="1878"/>
    </location>
</feature>
<keyword evidence="4" id="KW-1185">Reference proteome</keyword>
<dbReference type="PANTHER" id="PTHR34491:SF156">
    <property type="entry name" value="KINESIN MOTOR DOMAIN-CONTAINING PROTEIN"/>
    <property type="match status" value="1"/>
</dbReference>
<feature type="compositionally biased region" description="Polar residues" evidence="2">
    <location>
        <begin position="782"/>
        <end position="794"/>
    </location>
</feature>
<sequence>MNNSLLPDELDFTSQMKQTNLDFTSKQKQFEAQQKTGDLFEQAVSETAKRNADAWVNDYELSTTAGTLQNLGAAAIEGGARTLGNVASLPMSLQATELALIPDTDKVAYQLVSEFEAGKREDGPEVQAAYKVLDRDVRGIESDNFDLNSVGGTAGMAMQLGDLSTMNARERIDNALASISEGTKISAAFSDPVEGITNPLNKERVNEDIASTYDKGVKEFHDGVDAYREGDFTTAAVEMVKGAGTLLSGLGDLTPEVVATYTAENATELATGAISRTALALTSAGYAGDVFVDGVEKFQEREGRLPNSAEAASMIALSAGAGAVDLIADKGLIDAVTPVGKAVAKEVPKEVAKATVKEGATEAAQTFVEENASSLDFEDIKGKEIYTAGIIGAGVGGAMASTGQTGKLITSGKDAYNAARDTTLSETKETKATVDKAVETGDFTEVKKNPTVYVSALVKDNQQENKPVNEQVSNIRKMQTVMQEQLQRATELNEQAEKVKESKGEDSTEFKNLAVAANKVTDSVTKISEQIDAEKQRVLAKSNETKPTSDLVKESAEGDAQATQEAMDTFTVEPGKYSDDELIELGSSPNLTVNQKTQIDNEIEYRQQLKSMGEVSNDVLNGSQGFIGINQYKGFVRSALANGNINAATQSLNNLEAFAARHQDKAQMAQAAVAGGRNSQPWQDYKAVYGKEMNSPKLANEIAKESQLLNLAVLQERKNIDSYSQESSTKNTPTTDEQTTNTTEQEAPTAQTTPVESQANEEVQTETETTSVQNNQQEAPEATQTVEEVQSPTETVERTDTAVQEESEAGNVLDKLTNDESASLYEQNLVKKYFTPKQEANALNQANNFYEDMYVGSDLYEKTFGEDNPEVQLASFMGLYEEVAQTVDELFKPINDDRFRKNDWTQFLAVDGQITDQTKVAMTAGIYNWIVSDANSTLFTDRDTVAQLLDTDVVSSKEMQEFMDIGVLNHEVNERIGKHIVQALQLSQSPDAPQYSQSKLAQSLGTFASAVMVKQGLLSMKKVKLPNRKEASTFYRAATLEGNTLDTKLEDIIQVNKGYNQLTKKMFDIERNRPMPTFEVPTEVVTQVKNTPQKVSKETQEALKAHQEKAHYLKQDNLTVFDFLGLDNQREMNGYIADTNNKMKVNRDGIEGKNQAIDRELEDLAAFRESMDSPEQAFYFKHEVWKNLRLGMVGAVNTQNSKIHRHLIGMDGWSQEVNKNDEQMVKHFKLAVAEALDLDVDKQTEKTSLDRLDKALAEPVMQDAIAAIRNVLDNNVQDEQATRQAIMDGVKATEMKTHGLDALVNYARFTQAGDTFTADLFREVDGVTNGVAIATIQFAVGTDFADHMERLNRMGMFFDYQSESFGDWKESGNKLDTYQSIAPLWRESIQNQMVNGSAEEKNALTTVIGLVGNADILSGTVDNLSVSKEERGETKYPLMVLIYGSSEDSVKRSVGEAFVDNAYSKLEKAINKGDYQTVTQVMESFNSLLGSAKYTGHRSGKKPIQDYLNFELGKSEYNKIVSLVGDTYGQTLVDSINSNFSQFTELRQLVNGSANMAYEAYDYMYNREVERLIQEKKDAGEWVEGISDLSNREVDELRNRLLAASPVMDNYFSMKSGQLDQATYTSKSAVERQYSPTNEKGKPVHKDNPYAVQMSFKEAYGNGFKNTVSYGSARVNSSPGVAPTVLQVQGMDATAMTLTYATENILGVHDAIGIGLTDVDKSSEVINKHFVDSNKEFSILSSAVRTYQRSMGELAKYLDGSDIPDSVAKAAYQLLSKFMDKSEIARNPKDRMNQLNRLMVELTKDTNEKKAMMFDHLTYSTQYNVEGGGTVLKDTIAENATKAVEQSSEPVEAVATNQPKSVDQMKRDTPLGSSQQSVDDFNFDTRLQVSKKNAEEVFDDLLNMGNVQENADHAAYLKGIVSEMSNKALKPFELHLAESDATETIGVTTLSDMYIVNQANPQAGQPLSKALSHGLRMSTAEVYTHEIVHNVTYYGLRKRPALRREAKRLWTQAESVITPKDLMNGNLQEGDTGYVEELAAATERYNHMFDTSNKTYLDEFVALGTTNENVIKALGGIDTEVTVERGGSIGTRINRLFNKILDLVYGVLTGTRGKTVDKQLSQLMYALAQADARKKNKVIRALDDAMTLAGEKVNDAVMYGRSKVGQLAESNAVTKSKSGLVKATGAAVRIVGADNIEYLDQVMEKYIKQRVDTTQGMASVLSSLYTEGKGRTEKNGVFHDLKRMSNHNIDQVRKRTMQVTKENINQQFNNLTDENKRVATLALRTELTSLVDRLGFNTVKDSLTDDKLRADLIKDTENALQEQFGPNGKFYSNHARNLGYFMVHEKSLLSTGVLKNAHNIANLFGTSKAAPKDAAKAIPMIDQLAELYALESLGVNDRNDLANLLTEETNGMKYVMGMHKGFMSKSTKELEAVHVTKGFVTDLNNPEISYRAGTLDEEAELEAQGYVRGPVLVKDSTDSEVTTMYAYVAKDGGMAAYNAGIVNLMSPKARGTSLYDVRSNANDNTPAFTAKKDLLNVSQQKETLFDRTFGNVEFKAGTYTSPVFNPDGKATDWNYLMTGNTKDAFLERDTRIDEVLPKMIADLDAKPKVKEENLKVVQAFYDQFKEDYQDNQSNYVSIGARSQDERYREMYNLMPKQMKEDIRKVWGSDNMLIPKDMVDLAFGYRKYSISDIINKDAESRNFFEKLMNTLVLRWFGKDTASRLRRVRNTEKVIQELVAMGKDIWVIKSFVVTLGNTVSNIMLLNARGVSMKDIFYGYSVSVTAAADYKRQVREVETLENELLYNQTLTTRKRKQLQRKLDIARADLAANPAKELIDNGALQTIVEDVDIDDASNMTKTIVGEYADKYTKAVPQGIKDAAKIVTLSQGTKGYSFLRDAAQMSDFGARYALFEKLKREGKSTKDAVGEVMDIFIDYDLPTHRLLQYGNDMGLLLFTKYLIRVIKIMYTTMRDYPARVLTQMVLQNWLNFNVTDIYDTGLNPLSRVGTSVFEFIDAPGEIATVNAIL</sequence>
<dbReference type="PANTHER" id="PTHR34491">
    <property type="entry name" value="A-TYPE INCLUSION PROTEIN, PUTATIVE-RELATED"/>
    <property type="match status" value="1"/>
</dbReference>